<dbReference type="CDD" id="cd12219">
    <property type="entry name" value="Ubl_TBK1_like"/>
    <property type="match status" value="1"/>
</dbReference>
<evidence type="ECO:0000256" key="5">
    <source>
        <dbReference type="ARBA" id="ARBA00022741"/>
    </source>
</evidence>
<dbReference type="PANTHER" id="PTHR22969:SF15">
    <property type="entry name" value="FI05319P"/>
    <property type="match status" value="1"/>
</dbReference>
<reference evidence="10" key="2">
    <citation type="submission" date="2021-08" db="EMBL/GenBank/DDBJ databases">
        <authorList>
            <person name="Eriksson T."/>
        </authorList>
    </citation>
    <scope>NUCLEOTIDE SEQUENCE</scope>
    <source>
        <strain evidence="10">Stoneville</strain>
        <tissue evidence="10">Whole head</tissue>
    </source>
</reference>
<gene>
    <name evidence="10" type="ORF">GEV33_001451</name>
</gene>
<dbReference type="InterPro" id="IPR011009">
    <property type="entry name" value="Kinase-like_dom_sf"/>
</dbReference>
<evidence type="ECO:0000256" key="4">
    <source>
        <dbReference type="ARBA" id="ARBA00022679"/>
    </source>
</evidence>
<dbReference type="FunFam" id="3.30.200.20:FF:000106">
    <property type="entry name" value="serine/threonine-protein kinase TBK1 isoform X1"/>
    <property type="match status" value="1"/>
</dbReference>
<dbReference type="InterPro" id="IPR000719">
    <property type="entry name" value="Prot_kinase_dom"/>
</dbReference>
<feature type="domain" description="Protein kinase" evidence="9">
    <location>
        <begin position="16"/>
        <end position="305"/>
    </location>
</feature>
<dbReference type="Pfam" id="PF18396">
    <property type="entry name" value="TBK1_ULD"/>
    <property type="match status" value="1"/>
</dbReference>
<accession>A0A8J6HV67</accession>
<dbReference type="EMBL" id="JABDTM020008320">
    <property type="protein sequence ID" value="KAH0821340.1"/>
    <property type="molecule type" value="Genomic_DNA"/>
</dbReference>
<keyword evidence="2" id="KW-0963">Cytoplasm</keyword>
<dbReference type="GO" id="GO:0006950">
    <property type="term" value="P:response to stress"/>
    <property type="evidence" value="ECO:0007669"/>
    <property type="project" value="UniProtKB-ARBA"/>
</dbReference>
<dbReference type="InterPro" id="IPR051180">
    <property type="entry name" value="IKK"/>
</dbReference>
<comment type="subcellular location">
    <subcellularLocation>
        <location evidence="1">Cytoplasm</location>
    </subcellularLocation>
</comment>
<dbReference type="FunFam" id="1.10.510.10:FF:000100">
    <property type="entry name" value="inhibitor of nuclear factor kappa-B kinase subunit epsilon"/>
    <property type="match status" value="1"/>
</dbReference>
<dbReference type="PROSITE" id="PS00107">
    <property type="entry name" value="PROTEIN_KINASE_ATP"/>
    <property type="match status" value="2"/>
</dbReference>
<dbReference type="InterPro" id="IPR017441">
    <property type="entry name" value="Protein_kinase_ATP_BS"/>
</dbReference>
<keyword evidence="7 8" id="KW-0067">ATP-binding</keyword>
<evidence type="ECO:0000313" key="11">
    <source>
        <dbReference type="Proteomes" id="UP000719412"/>
    </source>
</evidence>
<dbReference type="GO" id="GO:0005737">
    <property type="term" value="C:cytoplasm"/>
    <property type="evidence" value="ECO:0007669"/>
    <property type="project" value="UniProtKB-SubCell"/>
</dbReference>
<dbReference type="GO" id="GO:0004674">
    <property type="term" value="F:protein serine/threonine kinase activity"/>
    <property type="evidence" value="ECO:0007669"/>
    <property type="project" value="UniProtKB-KW"/>
</dbReference>
<dbReference type="SMART" id="SM00220">
    <property type="entry name" value="S_TKc"/>
    <property type="match status" value="1"/>
</dbReference>
<dbReference type="Gene3D" id="1.10.510.10">
    <property type="entry name" value="Transferase(Phosphotransferase) domain 1"/>
    <property type="match status" value="2"/>
</dbReference>
<dbReference type="Gene3D" id="3.30.200.20">
    <property type="entry name" value="Phosphorylase Kinase, domain 1"/>
    <property type="match status" value="2"/>
</dbReference>
<evidence type="ECO:0000256" key="8">
    <source>
        <dbReference type="PROSITE-ProRule" id="PRU10141"/>
    </source>
</evidence>
<keyword evidence="3" id="KW-0723">Serine/threonine-protein kinase</keyword>
<dbReference type="GO" id="GO:0045089">
    <property type="term" value="P:positive regulation of innate immune response"/>
    <property type="evidence" value="ECO:0007669"/>
    <property type="project" value="UniProtKB-ARBA"/>
</dbReference>
<dbReference type="InterPro" id="IPR041087">
    <property type="entry name" value="TBK1_ULD"/>
</dbReference>
<protein>
    <recommendedName>
        <fullName evidence="9">Protein kinase domain-containing protein</fullName>
    </recommendedName>
</protein>
<keyword evidence="6" id="KW-0418">Kinase</keyword>
<reference evidence="10" key="1">
    <citation type="journal article" date="2020" name="J Insects Food Feed">
        <title>The yellow mealworm (Tenebrio molitor) genome: a resource for the emerging insects as food and feed industry.</title>
        <authorList>
            <person name="Eriksson T."/>
            <person name="Andere A."/>
            <person name="Kelstrup H."/>
            <person name="Emery V."/>
            <person name="Picard C."/>
        </authorList>
    </citation>
    <scope>NUCLEOTIDE SEQUENCE</scope>
    <source>
        <strain evidence="10">Stoneville</strain>
        <tissue evidence="10">Whole head</tissue>
    </source>
</reference>
<name>A0A8J6HV67_TENMO</name>
<dbReference type="AlphaFoldDB" id="A0A8J6HV67"/>
<feature type="binding site" evidence="8">
    <location>
        <position position="729"/>
    </location>
    <ligand>
        <name>ATP</name>
        <dbReference type="ChEBI" id="CHEBI:30616"/>
    </ligand>
</feature>
<dbReference type="PANTHER" id="PTHR22969">
    <property type="entry name" value="IKB KINASE"/>
    <property type="match status" value="1"/>
</dbReference>
<evidence type="ECO:0000256" key="6">
    <source>
        <dbReference type="ARBA" id="ARBA00022777"/>
    </source>
</evidence>
<feature type="domain" description="Protein kinase" evidence="9">
    <location>
        <begin position="700"/>
        <end position="876"/>
    </location>
</feature>
<sequence>MSGCLNESKNYIWNTECEADCLGAGTFGKVYRGIHKQTGDKVAVKTFKQVNQAACQETKMLQSLQHQYIIQLYDIEVEKLSKNEVMIMELCNGGSLMNFLNQPENVLGLPDKEFLLVTEHLSGGLEYLKRHNVIHRDVKPDNIMRQVLDDGRTIYKLADFGTARELPEGQNFYSLHGTEPYLNPKMFKALFFGNQCTREFGPDTDLWSVGVTLYQTATGHLPFAMQSRHLMWTTYSEMERRRGIISAIQQSNSEEIVYQDKLPQNCRLSVGLRQLITPIIAGLFIQDGDEQWSFSNYYDKITELVSRRVFNVFNVNKMQLLKIYVKPDETFADFKRHVLRQSDVRDEDQVFLYKEHLIVNRFDDFPRVESECIFLFDRTNREVEFRCSVQPNLETLSNFQTARATEACDYYRLAYRTRRDLCLVKNVMELQSTVCKYFSIFIRAFQSYCKEELAEQRKLYDMLIEKYSETKKRICLLEKLERLSRESDIFFVENFSILTTDFMNQASQSFDELNTARVELNLASSHDSYFSIATAELAEINPLLKSLCRSTADSKLYEFERTKFCHCVRTIREIFTEKVEPNFDDFVKVVKEWYQSEFFSNLKALSNLKNDLNSYRANLKKFDDEIHSRSDNSVSSIVSRKSAFTSQKKLKETLEQYRQNSHDMASIIEKNTKLVEKMNELILSLDMNLSTEVGSQNYVWSTTSVLGKGATGAVYQGVNKINGEPVAVKTFNQMSHLRPHDVQMREFEVLQKVKHENIVKLLAIEEEQENRGKVIVMELCTGGSLFNILDDPENTYGLSESEFLKVLQDLSAGMKHLRDNNLVHRDLKPGDNCADMTCYNPGSLKLPVIHRYDCAGTKFNPLTGRVIRKVPVPVCK</sequence>
<dbReference type="SUPFAM" id="SSF56112">
    <property type="entry name" value="Protein kinase-like (PK-like)"/>
    <property type="match status" value="2"/>
</dbReference>
<feature type="binding site" evidence="8">
    <location>
        <position position="45"/>
    </location>
    <ligand>
        <name>ATP</name>
        <dbReference type="ChEBI" id="CHEBI:30616"/>
    </ligand>
</feature>
<evidence type="ECO:0000256" key="1">
    <source>
        <dbReference type="ARBA" id="ARBA00004496"/>
    </source>
</evidence>
<comment type="caution">
    <text evidence="10">The sequence shown here is derived from an EMBL/GenBank/DDBJ whole genome shotgun (WGS) entry which is preliminary data.</text>
</comment>
<evidence type="ECO:0000256" key="7">
    <source>
        <dbReference type="ARBA" id="ARBA00022840"/>
    </source>
</evidence>
<dbReference type="Pfam" id="PF00069">
    <property type="entry name" value="Pkinase"/>
    <property type="match status" value="2"/>
</dbReference>
<keyword evidence="4" id="KW-0808">Transferase</keyword>
<organism evidence="10 11">
    <name type="scientific">Tenebrio molitor</name>
    <name type="common">Yellow mealworm beetle</name>
    <dbReference type="NCBI Taxonomy" id="7067"/>
    <lineage>
        <taxon>Eukaryota</taxon>
        <taxon>Metazoa</taxon>
        <taxon>Ecdysozoa</taxon>
        <taxon>Arthropoda</taxon>
        <taxon>Hexapoda</taxon>
        <taxon>Insecta</taxon>
        <taxon>Pterygota</taxon>
        <taxon>Neoptera</taxon>
        <taxon>Endopterygota</taxon>
        <taxon>Coleoptera</taxon>
        <taxon>Polyphaga</taxon>
        <taxon>Cucujiformia</taxon>
        <taxon>Tenebrionidae</taxon>
        <taxon>Tenebrio</taxon>
    </lineage>
</organism>
<evidence type="ECO:0000313" key="10">
    <source>
        <dbReference type="EMBL" id="KAH0821340.1"/>
    </source>
</evidence>
<dbReference type="Proteomes" id="UP000719412">
    <property type="component" value="Unassembled WGS sequence"/>
</dbReference>
<keyword evidence="11" id="KW-1185">Reference proteome</keyword>
<dbReference type="GO" id="GO:0010628">
    <property type="term" value="P:positive regulation of gene expression"/>
    <property type="evidence" value="ECO:0007669"/>
    <property type="project" value="UniProtKB-ARBA"/>
</dbReference>
<dbReference type="GO" id="GO:0009967">
    <property type="term" value="P:positive regulation of signal transduction"/>
    <property type="evidence" value="ECO:0007669"/>
    <property type="project" value="UniProtKB-ARBA"/>
</dbReference>
<evidence type="ECO:0000256" key="2">
    <source>
        <dbReference type="ARBA" id="ARBA00022490"/>
    </source>
</evidence>
<dbReference type="GO" id="GO:0005524">
    <property type="term" value="F:ATP binding"/>
    <property type="evidence" value="ECO:0007669"/>
    <property type="project" value="UniProtKB-UniRule"/>
</dbReference>
<evidence type="ECO:0000259" key="9">
    <source>
        <dbReference type="PROSITE" id="PS50011"/>
    </source>
</evidence>
<proteinExistence type="predicted"/>
<keyword evidence="5 8" id="KW-0547">Nucleotide-binding</keyword>
<dbReference type="Gene3D" id="3.10.20.90">
    <property type="entry name" value="Phosphatidylinositol 3-kinase Catalytic Subunit, Chain A, domain 1"/>
    <property type="match status" value="1"/>
</dbReference>
<dbReference type="PROSITE" id="PS50011">
    <property type="entry name" value="PROTEIN_KINASE_DOM"/>
    <property type="match status" value="2"/>
</dbReference>
<evidence type="ECO:0000256" key="3">
    <source>
        <dbReference type="ARBA" id="ARBA00022527"/>
    </source>
</evidence>